<dbReference type="RefSeq" id="WP_290284723.1">
    <property type="nucleotide sequence ID" value="NZ_JAUFQN010000019.1"/>
</dbReference>
<sequence>MNFKAIKILTIILSLLIFFISLNKNAVTIDYQGIKTVPSLDYFFMGSIAFLGGGLLEEIIWLANPLSLISIFLLLMNKRSSYKLSLSALILAVSFSSWNELLGAESGASAKIISLELGYYLWVLSILILTIGTYIYFKLQKDE</sequence>
<organism evidence="2 3">
    <name type="scientific">Flavobacterium paronense</name>
    <dbReference type="NCBI Taxonomy" id="1392775"/>
    <lineage>
        <taxon>Bacteria</taxon>
        <taxon>Pseudomonadati</taxon>
        <taxon>Bacteroidota</taxon>
        <taxon>Flavobacteriia</taxon>
        <taxon>Flavobacteriales</taxon>
        <taxon>Flavobacteriaceae</taxon>
        <taxon>Flavobacterium</taxon>
    </lineage>
</organism>
<comment type="caution">
    <text evidence="2">The sequence shown here is derived from an EMBL/GenBank/DDBJ whole genome shotgun (WGS) entry which is preliminary data.</text>
</comment>
<dbReference type="EMBL" id="JBHMFB010000017">
    <property type="protein sequence ID" value="MFB9089992.1"/>
    <property type="molecule type" value="Genomic_DNA"/>
</dbReference>
<gene>
    <name evidence="2" type="ORF">ACFFUU_10295</name>
</gene>
<keyword evidence="1" id="KW-1133">Transmembrane helix</keyword>
<evidence type="ECO:0000256" key="1">
    <source>
        <dbReference type="SAM" id="Phobius"/>
    </source>
</evidence>
<evidence type="ECO:0000313" key="3">
    <source>
        <dbReference type="Proteomes" id="UP001589576"/>
    </source>
</evidence>
<feature type="transmembrane region" description="Helical" evidence="1">
    <location>
        <begin position="119"/>
        <end position="137"/>
    </location>
</feature>
<feature type="transmembrane region" description="Helical" evidence="1">
    <location>
        <begin position="82"/>
        <end position="99"/>
    </location>
</feature>
<proteinExistence type="predicted"/>
<keyword evidence="3" id="KW-1185">Reference proteome</keyword>
<keyword evidence="1" id="KW-0812">Transmembrane</keyword>
<protein>
    <submittedName>
        <fullName evidence="2">Uncharacterized protein</fullName>
    </submittedName>
</protein>
<feature type="transmembrane region" description="Helical" evidence="1">
    <location>
        <begin position="42"/>
        <end position="75"/>
    </location>
</feature>
<reference evidence="2 3" key="1">
    <citation type="submission" date="2024-09" db="EMBL/GenBank/DDBJ databases">
        <authorList>
            <person name="Sun Q."/>
            <person name="Mori K."/>
        </authorList>
    </citation>
    <scope>NUCLEOTIDE SEQUENCE [LARGE SCALE GENOMIC DNA]</scope>
    <source>
        <strain evidence="2 3">CECT 8460</strain>
    </source>
</reference>
<evidence type="ECO:0000313" key="2">
    <source>
        <dbReference type="EMBL" id="MFB9089992.1"/>
    </source>
</evidence>
<accession>A0ABV5GFX0</accession>
<keyword evidence="1" id="KW-0472">Membrane</keyword>
<dbReference type="Proteomes" id="UP001589576">
    <property type="component" value="Unassembled WGS sequence"/>
</dbReference>
<name>A0ABV5GFX0_9FLAO</name>